<protein>
    <submittedName>
        <fullName evidence="4">Uncharacterized protein</fullName>
    </submittedName>
</protein>
<dbReference type="Proteomes" id="UP000319557">
    <property type="component" value="Chromosome"/>
</dbReference>
<dbReference type="PROSITE" id="PS51257">
    <property type="entry name" value="PROKAR_LIPOPROTEIN"/>
    <property type="match status" value="1"/>
</dbReference>
<feature type="signal peptide" evidence="3">
    <location>
        <begin position="1"/>
        <end position="23"/>
    </location>
</feature>
<evidence type="ECO:0000256" key="2">
    <source>
        <dbReference type="SAM" id="Phobius"/>
    </source>
</evidence>
<evidence type="ECO:0000313" key="4">
    <source>
        <dbReference type="EMBL" id="QDS88781.1"/>
    </source>
</evidence>
<dbReference type="AlphaFoldDB" id="A0A517M1M4"/>
<name>A0A517M1M4_9BACT</name>
<reference evidence="4 5" key="1">
    <citation type="submission" date="2019-02" db="EMBL/GenBank/DDBJ databases">
        <title>Deep-cultivation of Planctomycetes and their phenomic and genomic characterization uncovers novel biology.</title>
        <authorList>
            <person name="Wiegand S."/>
            <person name="Jogler M."/>
            <person name="Boedeker C."/>
            <person name="Pinto D."/>
            <person name="Vollmers J."/>
            <person name="Rivas-Marin E."/>
            <person name="Kohn T."/>
            <person name="Peeters S.H."/>
            <person name="Heuer A."/>
            <person name="Rast P."/>
            <person name="Oberbeckmann S."/>
            <person name="Bunk B."/>
            <person name="Jeske O."/>
            <person name="Meyerdierks A."/>
            <person name="Storesund J.E."/>
            <person name="Kallscheuer N."/>
            <person name="Luecker S."/>
            <person name="Lage O.M."/>
            <person name="Pohl T."/>
            <person name="Merkel B.J."/>
            <person name="Hornburger P."/>
            <person name="Mueller R.-W."/>
            <person name="Bruemmer F."/>
            <person name="Labrenz M."/>
            <person name="Spormann A.M."/>
            <person name="Op den Camp H."/>
            <person name="Overmann J."/>
            <person name="Amann R."/>
            <person name="Jetten M.S.M."/>
            <person name="Mascher T."/>
            <person name="Medema M.H."/>
            <person name="Devos D.P."/>
            <person name="Kaster A.-K."/>
            <person name="Ovreas L."/>
            <person name="Rohde M."/>
            <person name="Galperin M.Y."/>
            <person name="Jogler C."/>
        </authorList>
    </citation>
    <scope>NUCLEOTIDE SEQUENCE [LARGE SCALE GENOMIC DNA]</scope>
    <source>
        <strain evidence="4 5">EC9</strain>
    </source>
</reference>
<gene>
    <name evidence="4" type="ORF">EC9_29760</name>
</gene>
<keyword evidence="2" id="KW-0472">Membrane</keyword>
<accession>A0A517M1M4</accession>
<dbReference type="EMBL" id="CP036261">
    <property type="protein sequence ID" value="QDS88781.1"/>
    <property type="molecule type" value="Genomic_DNA"/>
</dbReference>
<dbReference type="KEGG" id="ruv:EC9_29760"/>
<evidence type="ECO:0000313" key="5">
    <source>
        <dbReference type="Proteomes" id="UP000319557"/>
    </source>
</evidence>
<keyword evidence="2" id="KW-0812">Transmembrane</keyword>
<feature type="region of interest" description="Disordered" evidence="1">
    <location>
        <begin position="176"/>
        <end position="212"/>
    </location>
</feature>
<feature type="transmembrane region" description="Helical" evidence="2">
    <location>
        <begin position="128"/>
        <end position="149"/>
    </location>
</feature>
<keyword evidence="2" id="KW-1133">Transmembrane helix</keyword>
<organism evidence="4 5">
    <name type="scientific">Rosistilla ulvae</name>
    <dbReference type="NCBI Taxonomy" id="1930277"/>
    <lineage>
        <taxon>Bacteria</taxon>
        <taxon>Pseudomonadati</taxon>
        <taxon>Planctomycetota</taxon>
        <taxon>Planctomycetia</taxon>
        <taxon>Pirellulales</taxon>
        <taxon>Pirellulaceae</taxon>
        <taxon>Rosistilla</taxon>
    </lineage>
</organism>
<feature type="chain" id="PRO_5022218238" evidence="3">
    <location>
        <begin position="24"/>
        <end position="212"/>
    </location>
</feature>
<evidence type="ECO:0000256" key="3">
    <source>
        <dbReference type="SAM" id="SignalP"/>
    </source>
</evidence>
<keyword evidence="3" id="KW-0732">Signal</keyword>
<proteinExistence type="predicted"/>
<sequence precursor="true">MKQMNHLRSVAMFAAVLVLAAIAGCGRSPDERLAEFAQQTMTEQIKQNGRMADQSQAVVEESHQLAEAAKELVEHDAEARRELIAAQQELTTQFNEQQSAIYKGHDRLEQDRREIADQRDRDPIVAAVIQNFGMVIACLLPLFVSVFVIRQMQSQEPDHAAVAELLTLELTSEEPRLLPNPRLRPDKLTQNEEEAHHALLAGESTADVEPPF</sequence>
<feature type="compositionally biased region" description="Basic and acidic residues" evidence="1">
    <location>
        <begin position="183"/>
        <end position="197"/>
    </location>
</feature>
<keyword evidence="5" id="KW-1185">Reference proteome</keyword>
<evidence type="ECO:0000256" key="1">
    <source>
        <dbReference type="SAM" id="MobiDB-lite"/>
    </source>
</evidence>